<evidence type="ECO:0000256" key="5">
    <source>
        <dbReference type="ARBA" id="ARBA00023065"/>
    </source>
</evidence>
<dbReference type="InterPro" id="IPR028325">
    <property type="entry name" value="VG_K_chnl"/>
</dbReference>
<keyword evidence="12" id="KW-1185">Reference proteome</keyword>
<dbReference type="SUPFAM" id="SSF81324">
    <property type="entry name" value="Voltage-gated potassium channels"/>
    <property type="match status" value="1"/>
</dbReference>
<dbReference type="GO" id="GO:0005251">
    <property type="term" value="F:delayed rectifier potassium channel activity"/>
    <property type="evidence" value="ECO:0007669"/>
    <property type="project" value="TreeGrafter"/>
</dbReference>
<evidence type="ECO:0000259" key="10">
    <source>
        <dbReference type="Pfam" id="PF07885"/>
    </source>
</evidence>
<feature type="signal peptide" evidence="9">
    <location>
        <begin position="1"/>
        <end position="18"/>
    </location>
</feature>
<dbReference type="Pfam" id="PF07885">
    <property type="entry name" value="Ion_trans_2"/>
    <property type="match status" value="1"/>
</dbReference>
<feature type="transmembrane region" description="Helical" evidence="8">
    <location>
        <begin position="259"/>
        <end position="283"/>
    </location>
</feature>
<keyword evidence="7" id="KW-0407">Ion channel</keyword>
<dbReference type="AlphaFoldDB" id="A0A7M5WUM8"/>
<dbReference type="Proteomes" id="UP000594262">
    <property type="component" value="Unplaced"/>
</dbReference>
<keyword evidence="9" id="KW-0732">Signal</keyword>
<keyword evidence="2" id="KW-0813">Transport</keyword>
<dbReference type="InterPro" id="IPR013099">
    <property type="entry name" value="K_chnl_dom"/>
</dbReference>
<sequence length="476" mass="53534">MFFVAIFTTLLTATPSNAGDIVSILERLSISTEGIEFPHCALTKEFLSTANSVYGCERVIQQYPICNKSLVVAYSELEPLVYRNTSGEVVGILPDILQETLIKRCCLGCNKLEFLPPKDFMKKFTDQLVSDNNTIHKADIIIPAEHIDGKREIVLSHHFSKLTKFESIYFIAKTKSTGTKELVYTLFTSALKSWPLFVIALIMAVCAGTIIWLSDMWKNKEQFPRGFPQGPFEGFWWAYVSMTTVGYGDRTPSTIFGRLFAVVWILIGITIFNMFTATITSALNKELLDRITYSPQDKDIGMIANLKVVENAILKNYATPKAFDNMEKLLEALKTESINAIAIDDIAYKKYYPTIRPPFAVQLELPVNGYSIGFACNNITLKKMQDTFNRNSMEILRLPTNTKPIDFQSQLHVPNDMPEITKVFSIKNKIFVVTIGTVIGISVLGVIAGILANRCNKKSKSHKKKNKDRIELVAQD</sequence>
<evidence type="ECO:0000256" key="7">
    <source>
        <dbReference type="ARBA" id="ARBA00023303"/>
    </source>
</evidence>
<evidence type="ECO:0000256" key="3">
    <source>
        <dbReference type="ARBA" id="ARBA00022692"/>
    </source>
</evidence>
<evidence type="ECO:0000256" key="6">
    <source>
        <dbReference type="ARBA" id="ARBA00023136"/>
    </source>
</evidence>
<keyword evidence="4 8" id="KW-1133">Transmembrane helix</keyword>
<dbReference type="OrthoDB" id="415460at2759"/>
<proteinExistence type="predicted"/>
<dbReference type="EnsemblMetazoa" id="CLYHEMT013419.1">
    <property type="protein sequence ID" value="CLYHEMP013419.1"/>
    <property type="gene ID" value="CLYHEMG013419"/>
</dbReference>
<evidence type="ECO:0000256" key="9">
    <source>
        <dbReference type="SAM" id="SignalP"/>
    </source>
</evidence>
<dbReference type="SUPFAM" id="SSF53850">
    <property type="entry name" value="Periplasmic binding protein-like II"/>
    <property type="match status" value="1"/>
</dbReference>
<feature type="transmembrane region" description="Helical" evidence="8">
    <location>
        <begin position="430"/>
        <end position="452"/>
    </location>
</feature>
<dbReference type="GO" id="GO:0008076">
    <property type="term" value="C:voltage-gated potassium channel complex"/>
    <property type="evidence" value="ECO:0007669"/>
    <property type="project" value="InterPro"/>
</dbReference>
<reference evidence="11" key="1">
    <citation type="submission" date="2021-01" db="UniProtKB">
        <authorList>
            <consortium name="EnsemblMetazoa"/>
        </authorList>
    </citation>
    <scope>IDENTIFICATION</scope>
</reference>
<feature type="domain" description="Potassium channel" evidence="10">
    <location>
        <begin position="200"/>
        <end position="283"/>
    </location>
</feature>
<dbReference type="Gene3D" id="1.10.287.70">
    <property type="match status" value="1"/>
</dbReference>
<dbReference type="RefSeq" id="XP_066934991.1">
    <property type="nucleotide sequence ID" value="XM_067078890.1"/>
</dbReference>
<dbReference type="GeneID" id="136822621"/>
<evidence type="ECO:0000256" key="4">
    <source>
        <dbReference type="ARBA" id="ARBA00022989"/>
    </source>
</evidence>
<evidence type="ECO:0000313" key="11">
    <source>
        <dbReference type="EnsemblMetazoa" id="CLYHEMP013419.1"/>
    </source>
</evidence>
<organism evidence="11 12">
    <name type="scientific">Clytia hemisphaerica</name>
    <dbReference type="NCBI Taxonomy" id="252671"/>
    <lineage>
        <taxon>Eukaryota</taxon>
        <taxon>Metazoa</taxon>
        <taxon>Cnidaria</taxon>
        <taxon>Hydrozoa</taxon>
        <taxon>Hydroidolina</taxon>
        <taxon>Leptothecata</taxon>
        <taxon>Obeliida</taxon>
        <taxon>Clytiidae</taxon>
        <taxon>Clytia</taxon>
    </lineage>
</organism>
<comment type="subcellular location">
    <subcellularLocation>
        <location evidence="1">Membrane</location>
        <topology evidence="1">Multi-pass membrane protein</topology>
    </subcellularLocation>
</comment>
<accession>A0A7M5WUM8</accession>
<evidence type="ECO:0000313" key="12">
    <source>
        <dbReference type="Proteomes" id="UP000594262"/>
    </source>
</evidence>
<feature type="transmembrane region" description="Helical" evidence="8">
    <location>
        <begin position="194"/>
        <end position="213"/>
    </location>
</feature>
<evidence type="ECO:0000256" key="1">
    <source>
        <dbReference type="ARBA" id="ARBA00004141"/>
    </source>
</evidence>
<feature type="chain" id="PRO_5029750363" description="Potassium channel domain-containing protein" evidence="9">
    <location>
        <begin position="19"/>
        <end position="476"/>
    </location>
</feature>
<keyword evidence="3 8" id="KW-0812">Transmembrane</keyword>
<keyword evidence="6 8" id="KW-0472">Membrane</keyword>
<keyword evidence="5" id="KW-0406">Ion transport</keyword>
<dbReference type="PANTHER" id="PTHR11537:SF252">
    <property type="entry name" value="POTASSIUM VOLTAGE-GATED CHANNEL PROTEIN SHAW"/>
    <property type="match status" value="1"/>
</dbReference>
<protein>
    <recommendedName>
        <fullName evidence="10">Potassium channel domain-containing protein</fullName>
    </recommendedName>
</protein>
<name>A0A7M5WUM8_9CNID</name>
<dbReference type="PANTHER" id="PTHR11537">
    <property type="entry name" value="VOLTAGE-GATED POTASSIUM CHANNEL"/>
    <property type="match status" value="1"/>
</dbReference>
<evidence type="ECO:0000256" key="8">
    <source>
        <dbReference type="SAM" id="Phobius"/>
    </source>
</evidence>
<evidence type="ECO:0000256" key="2">
    <source>
        <dbReference type="ARBA" id="ARBA00022448"/>
    </source>
</evidence>
<dbReference type="GO" id="GO:0001508">
    <property type="term" value="P:action potential"/>
    <property type="evidence" value="ECO:0007669"/>
    <property type="project" value="TreeGrafter"/>
</dbReference>